<dbReference type="Proteomes" id="UP000285295">
    <property type="component" value="Unassembled WGS sequence"/>
</dbReference>
<dbReference type="AlphaFoldDB" id="A0A443K4N6"/>
<dbReference type="PANTHER" id="PTHR30024">
    <property type="entry name" value="ALIPHATIC SULFONATES-BINDING PROTEIN-RELATED"/>
    <property type="match status" value="1"/>
</dbReference>
<dbReference type="InterPro" id="IPR015168">
    <property type="entry name" value="SsuA/THI5"/>
</dbReference>
<comment type="caution">
    <text evidence="5">The sequence shown here is derived from an EMBL/GenBank/DDBJ whole genome shotgun (WGS) entry which is preliminary data.</text>
</comment>
<evidence type="ECO:0000259" key="4">
    <source>
        <dbReference type="Pfam" id="PF09084"/>
    </source>
</evidence>
<evidence type="ECO:0000313" key="6">
    <source>
        <dbReference type="Proteomes" id="UP000285295"/>
    </source>
</evidence>
<feature type="domain" description="SsuA/THI5-like" evidence="4">
    <location>
        <begin position="90"/>
        <end position="293"/>
    </location>
</feature>
<dbReference type="PANTHER" id="PTHR30024:SF47">
    <property type="entry name" value="TAURINE-BINDING PERIPLASMIC PROTEIN"/>
    <property type="match status" value="1"/>
</dbReference>
<evidence type="ECO:0000256" key="1">
    <source>
        <dbReference type="ARBA" id="ARBA00004418"/>
    </source>
</evidence>
<dbReference type="GO" id="GO:0042597">
    <property type="term" value="C:periplasmic space"/>
    <property type="evidence" value="ECO:0007669"/>
    <property type="project" value="UniProtKB-SubCell"/>
</dbReference>
<comment type="similarity">
    <text evidence="2">Belongs to the bacterial solute-binding protein SsuA/TauA family.</text>
</comment>
<dbReference type="SUPFAM" id="SSF53850">
    <property type="entry name" value="Periplasmic binding protein-like II"/>
    <property type="match status" value="1"/>
</dbReference>
<dbReference type="Pfam" id="PF09084">
    <property type="entry name" value="NMT1"/>
    <property type="match status" value="1"/>
</dbReference>
<evidence type="ECO:0000313" key="5">
    <source>
        <dbReference type="EMBL" id="RWR27685.1"/>
    </source>
</evidence>
<dbReference type="OrthoDB" id="9806288at2"/>
<reference evidence="5 6" key="1">
    <citation type="submission" date="2019-01" db="EMBL/GenBank/DDBJ databases">
        <title>Sinorhodobacter populi sp. nov. isolated from the symptomatic bark tissue of Populus euramericana canker.</title>
        <authorList>
            <person name="Xu G."/>
        </authorList>
    </citation>
    <scope>NUCLEOTIDE SEQUENCE [LARGE SCALE GENOMIC DNA]</scope>
    <source>
        <strain evidence="5 6">D19-10-3-21</strain>
    </source>
</reference>
<dbReference type="Gene3D" id="3.40.190.10">
    <property type="entry name" value="Periplasmic binding protein-like II"/>
    <property type="match status" value="2"/>
</dbReference>
<sequence length="365" mass="38215">MRAAPCATISVCRAPRIGSGPSVRLPNKAVGQSFPRIPIPEISMSFLPDAKTAFAFARATLVAAALTGGTAALADGPVRIGAVGGLSHSSIGLFGALADGSLDKAGVAHELTEFKGGGPAVQALAGGAIDVCVCAPEHVVRLRNRGIDAIVLTPLSDHYTYAIFGPKGTIETGLDSLKGKKVGITSPGSKTDTLIRLDLKRAGIEPDVEVELVGLGGTAGQLTALQTGNIAAGFINGIDALTAEEEGYPVVHDWRDIKVPDLALIVTEDWIKANPDTARKLATITLEGSRKAAGDRDHRLATLKQIYPHASETVIVAATDRLNRDTVTTPTFDEATFQTLLTDLIDVDPALKPITLDQFSRDFTQ</sequence>
<reference evidence="5 6" key="2">
    <citation type="submission" date="2019-01" db="EMBL/GenBank/DDBJ databases">
        <authorList>
            <person name="Li Y."/>
        </authorList>
    </citation>
    <scope>NUCLEOTIDE SEQUENCE [LARGE SCALE GENOMIC DNA]</scope>
    <source>
        <strain evidence="5 6">D19-10-3-21</strain>
    </source>
</reference>
<gene>
    <name evidence="5" type="ORF">D2T31_15740</name>
</gene>
<accession>A0A443K4N6</accession>
<evidence type="ECO:0000256" key="3">
    <source>
        <dbReference type="ARBA" id="ARBA00022729"/>
    </source>
</evidence>
<dbReference type="EMBL" id="SAUX01000019">
    <property type="protein sequence ID" value="RWR27685.1"/>
    <property type="molecule type" value="Genomic_DNA"/>
</dbReference>
<keyword evidence="3" id="KW-0732">Signal</keyword>
<comment type="subcellular location">
    <subcellularLocation>
        <location evidence="1">Periplasm</location>
    </subcellularLocation>
</comment>
<evidence type="ECO:0000256" key="2">
    <source>
        <dbReference type="ARBA" id="ARBA00010742"/>
    </source>
</evidence>
<name>A0A443K4N6_9RHOB</name>
<protein>
    <submittedName>
        <fullName evidence="5">ABC transporter substrate-binding protein</fullName>
    </submittedName>
</protein>
<proteinExistence type="inferred from homology"/>
<organism evidence="5 6">
    <name type="scientific">Paenirhodobacter populi</name>
    <dbReference type="NCBI Taxonomy" id="2306993"/>
    <lineage>
        <taxon>Bacteria</taxon>
        <taxon>Pseudomonadati</taxon>
        <taxon>Pseudomonadota</taxon>
        <taxon>Alphaproteobacteria</taxon>
        <taxon>Rhodobacterales</taxon>
        <taxon>Rhodobacter group</taxon>
        <taxon>Paenirhodobacter</taxon>
    </lineage>
</organism>